<dbReference type="GO" id="GO:0004081">
    <property type="term" value="F:bis(5'-nucleosyl)-tetraphosphatase (asymmetrical) activity"/>
    <property type="evidence" value="ECO:0007669"/>
    <property type="project" value="TreeGrafter"/>
</dbReference>
<evidence type="ECO:0000313" key="4">
    <source>
        <dbReference type="Proteomes" id="UP000282930"/>
    </source>
</evidence>
<dbReference type="InterPro" id="IPR015797">
    <property type="entry name" value="NUDIX_hydrolase-like_dom_sf"/>
</dbReference>
<dbReference type="EMBL" id="CP034791">
    <property type="protein sequence ID" value="AZT90966.1"/>
    <property type="molecule type" value="Genomic_DNA"/>
</dbReference>
<dbReference type="RefSeq" id="WP_127352336.1">
    <property type="nucleotide sequence ID" value="NZ_CP034791.1"/>
</dbReference>
<evidence type="ECO:0000313" key="3">
    <source>
        <dbReference type="EMBL" id="AZT90966.1"/>
    </source>
</evidence>
<dbReference type="AlphaFoldDB" id="A0A3T0D7M1"/>
<dbReference type="InterPro" id="IPR051325">
    <property type="entry name" value="Nudix_hydrolase_domain"/>
</dbReference>
<dbReference type="GO" id="GO:0006167">
    <property type="term" value="P:AMP biosynthetic process"/>
    <property type="evidence" value="ECO:0007669"/>
    <property type="project" value="TreeGrafter"/>
</dbReference>
<keyword evidence="1 3" id="KW-0378">Hydrolase</keyword>
<dbReference type="PROSITE" id="PS51462">
    <property type="entry name" value="NUDIX"/>
    <property type="match status" value="1"/>
</dbReference>
<name>A0A3T0D7M1_9FIRM</name>
<dbReference type="Proteomes" id="UP000282930">
    <property type="component" value="Chromosome"/>
</dbReference>
<dbReference type="KEGG" id="ccha:ELD05_10100"/>
<dbReference type="PANTHER" id="PTHR21340:SF0">
    <property type="entry name" value="BIS(5'-NUCLEOSYL)-TETRAPHOSPHATASE [ASYMMETRICAL]"/>
    <property type="match status" value="1"/>
</dbReference>
<dbReference type="PANTHER" id="PTHR21340">
    <property type="entry name" value="DIADENOSINE 5,5-P1,P4-TETRAPHOSPHATE PYROPHOSPHOHYDROLASE MUTT"/>
    <property type="match status" value="1"/>
</dbReference>
<evidence type="ECO:0000259" key="2">
    <source>
        <dbReference type="PROSITE" id="PS51462"/>
    </source>
</evidence>
<accession>A0A3T0D7M1</accession>
<dbReference type="CDD" id="cd03673">
    <property type="entry name" value="NUDIX_Ap6A_hydrolase"/>
    <property type="match status" value="1"/>
</dbReference>
<protein>
    <submittedName>
        <fullName evidence="3">NUDIX hydrolase</fullName>
    </submittedName>
</protein>
<evidence type="ECO:0000256" key="1">
    <source>
        <dbReference type="ARBA" id="ARBA00022801"/>
    </source>
</evidence>
<organism evidence="3 4">
    <name type="scientific">Caldicellulosiruptor changbaiensis</name>
    <dbReference type="NCBI Taxonomy" id="1222016"/>
    <lineage>
        <taxon>Bacteria</taxon>
        <taxon>Bacillati</taxon>
        <taxon>Bacillota</taxon>
        <taxon>Bacillota incertae sedis</taxon>
        <taxon>Caldicellulosiruptorales</taxon>
        <taxon>Caldicellulosiruptoraceae</taxon>
        <taxon>Caldicellulosiruptor</taxon>
    </lineage>
</organism>
<proteinExistence type="predicted"/>
<gene>
    <name evidence="3" type="ORF">ELD05_10100</name>
</gene>
<keyword evidence="4" id="KW-1185">Reference proteome</keyword>
<dbReference type="Pfam" id="PF00293">
    <property type="entry name" value="NUDIX"/>
    <property type="match status" value="1"/>
</dbReference>
<reference evidence="3 4" key="1">
    <citation type="submission" date="2018-12" db="EMBL/GenBank/DDBJ databases">
        <title>Genome sequence from the cellulolytic species, Caldicellulosiruptor changbaiensis.</title>
        <authorList>
            <person name="Blumer-Schuette S.E."/>
            <person name="Mendoza C."/>
        </authorList>
    </citation>
    <scope>NUCLEOTIDE SEQUENCE [LARGE SCALE GENOMIC DNA]</scope>
    <source>
        <strain evidence="3 4">CBS-Z</strain>
    </source>
</reference>
<dbReference type="InterPro" id="IPR000086">
    <property type="entry name" value="NUDIX_hydrolase_dom"/>
</dbReference>
<dbReference type="GO" id="GO:0006754">
    <property type="term" value="P:ATP biosynthetic process"/>
    <property type="evidence" value="ECO:0007669"/>
    <property type="project" value="TreeGrafter"/>
</dbReference>
<feature type="domain" description="Nudix hydrolase" evidence="2">
    <location>
        <begin position="2"/>
        <end position="132"/>
    </location>
</feature>
<dbReference type="SUPFAM" id="SSF55811">
    <property type="entry name" value="Nudix"/>
    <property type="match status" value="1"/>
</dbReference>
<dbReference type="Gene3D" id="3.90.79.10">
    <property type="entry name" value="Nucleoside Triphosphate Pyrophosphohydrolase"/>
    <property type="match status" value="1"/>
</dbReference>
<sequence>MLIRNCAGGVVFYQGKIFIMKNEKGEWVFPKGVIRNGEIAPEVAVRRVKEEVGIDASILSTAGQTSYEFYSVTRQKPVCNKIVWYIMEAKSPEFLKENKDENVFDAGYFDIEEAIQKITYSQDKALASYAYEQYKQLVNI</sequence>